<evidence type="ECO:0000313" key="11">
    <source>
        <dbReference type="Proteomes" id="UP000823749"/>
    </source>
</evidence>
<dbReference type="EMBL" id="JACTNZ010000011">
    <property type="protein sequence ID" value="KAG5525643.1"/>
    <property type="molecule type" value="Genomic_DNA"/>
</dbReference>
<keyword evidence="11" id="KW-1185">Reference proteome</keyword>
<dbReference type="PROSITE" id="PS50808">
    <property type="entry name" value="ZF_BED"/>
    <property type="match status" value="1"/>
</dbReference>
<dbReference type="PANTHER" id="PTHR46481">
    <property type="entry name" value="ZINC FINGER BED DOMAIN-CONTAINING PROTEIN 4"/>
    <property type="match status" value="1"/>
</dbReference>
<evidence type="ECO:0000313" key="10">
    <source>
        <dbReference type="EMBL" id="KAG5525643.1"/>
    </source>
</evidence>
<dbReference type="AlphaFoldDB" id="A0AAV6IDH9"/>
<feature type="compositionally biased region" description="Polar residues" evidence="8">
    <location>
        <begin position="553"/>
        <end position="568"/>
    </location>
</feature>
<proteinExistence type="predicted"/>
<evidence type="ECO:0000256" key="2">
    <source>
        <dbReference type="ARBA" id="ARBA00022771"/>
    </source>
</evidence>
<feature type="domain" description="BED-type" evidence="9">
    <location>
        <begin position="68"/>
        <end position="115"/>
    </location>
</feature>
<organism evidence="10 11">
    <name type="scientific">Rhododendron griersonianum</name>
    <dbReference type="NCBI Taxonomy" id="479676"/>
    <lineage>
        <taxon>Eukaryota</taxon>
        <taxon>Viridiplantae</taxon>
        <taxon>Streptophyta</taxon>
        <taxon>Embryophyta</taxon>
        <taxon>Tracheophyta</taxon>
        <taxon>Spermatophyta</taxon>
        <taxon>Magnoliopsida</taxon>
        <taxon>eudicotyledons</taxon>
        <taxon>Gunneridae</taxon>
        <taxon>Pentapetalae</taxon>
        <taxon>asterids</taxon>
        <taxon>Ericales</taxon>
        <taxon>Ericaceae</taxon>
        <taxon>Ericoideae</taxon>
        <taxon>Rhodoreae</taxon>
        <taxon>Rhododendron</taxon>
    </lineage>
</organism>
<dbReference type="PANTHER" id="PTHR46481:SF11">
    <property type="entry name" value="ZINC FINGER BED DOMAIN-CONTAINING PROTEIN RICESLEEPER 2-LIKE"/>
    <property type="match status" value="1"/>
</dbReference>
<dbReference type="SMART" id="SM00614">
    <property type="entry name" value="ZnF_BED"/>
    <property type="match status" value="1"/>
</dbReference>
<dbReference type="InterPro" id="IPR052035">
    <property type="entry name" value="ZnF_BED_domain_contain"/>
</dbReference>
<evidence type="ECO:0000256" key="8">
    <source>
        <dbReference type="SAM" id="MobiDB-lite"/>
    </source>
</evidence>
<accession>A0AAV6IDH9</accession>
<evidence type="ECO:0000256" key="5">
    <source>
        <dbReference type="ARBA" id="ARBA00023125"/>
    </source>
</evidence>
<evidence type="ECO:0000256" key="7">
    <source>
        <dbReference type="PROSITE-ProRule" id="PRU00027"/>
    </source>
</evidence>
<feature type="region of interest" description="Disordered" evidence="8">
    <location>
        <begin position="1"/>
        <end position="50"/>
    </location>
</feature>
<keyword evidence="6" id="KW-0804">Transcription</keyword>
<evidence type="ECO:0000259" key="9">
    <source>
        <dbReference type="PROSITE" id="PS50808"/>
    </source>
</evidence>
<dbReference type="GO" id="GO:0003677">
    <property type="term" value="F:DNA binding"/>
    <property type="evidence" value="ECO:0007669"/>
    <property type="project" value="UniProtKB-KW"/>
</dbReference>
<feature type="region of interest" description="Disordered" evidence="8">
    <location>
        <begin position="552"/>
        <end position="574"/>
    </location>
</feature>
<keyword evidence="2 7" id="KW-0863">Zinc-finger</keyword>
<comment type="caution">
    <text evidence="10">The sequence shown here is derived from an EMBL/GenBank/DDBJ whole genome shotgun (WGS) entry which is preliminary data.</text>
</comment>
<feature type="compositionally biased region" description="Polar residues" evidence="8">
    <location>
        <begin position="1"/>
        <end position="20"/>
    </location>
</feature>
<dbReference type="GO" id="GO:0008270">
    <property type="term" value="F:zinc ion binding"/>
    <property type="evidence" value="ECO:0007669"/>
    <property type="project" value="UniProtKB-KW"/>
</dbReference>
<sequence>MSSCSLPLRQTRSLSAQVESNDMRPPTLGSSQAETEPEELEPETESSIPVIGQVEYNSEGDEVVDTSNLRSVQWQNFQKIKVTMGGKTQYKARCLYCNKKLCAESKSGTTHLKDHSNSCLKKKMVDSKQTFLTPSVMMGAGKSSTLQAYAFNPDHARKQLAHMIIMHEYPLSIVEHLGFKRFCYALQPLFHVVCRNTIKKDILMIYEVERMKTMRLLERNQSRVSFTTDMWTASNQKRGFMVITAHWIDDSWKLQSRIIRFAYVPCPHTAEVLSEVMMDTFLEWNIDRKLSTLTVDNCSTNDAMINLLLEKFGSDHLWFKSFFHVRCAAHILNLIVKDGLDVIKSSIEKVRDSVAYWTSTPKREEKFEDAARQLGVFCGKKLSLDCPTRWNSTYLMLLTAIKYRSAFGRLRLKDPQYKRCPNDDDWNMAIDICERLKVFYEVTLLFSGTSYPTSNLFFKSVCEIKMKLSEWVLCENFVVSDMALKMIEKYDKYWENSHGFLGVAAVLDPRFKMSLIEYYYSSIYGERGDEMIESIRRCCFDLLTIYEGKNKNDGTSTSKPPASTTEVNNFDGEATIPGNPFPTINDDDTDVEDCVSGALQVSSLVTAYAGNRLFVLRFLEFPMLYCSCLFETVFISICNCGCFPWLSADCFHLDLVCNGTMAATVAIFLGICSKNIRAIHRMIQDKMLVRAVLWSRTIA</sequence>
<reference evidence="10" key="1">
    <citation type="submission" date="2020-08" db="EMBL/GenBank/DDBJ databases">
        <title>Plant Genome Project.</title>
        <authorList>
            <person name="Zhang R.-G."/>
        </authorList>
    </citation>
    <scope>NUCLEOTIDE SEQUENCE</scope>
    <source>
        <strain evidence="10">WSP0</strain>
        <tissue evidence="10">Leaf</tissue>
    </source>
</reference>
<keyword evidence="4" id="KW-0805">Transcription regulation</keyword>
<dbReference type="InterPro" id="IPR003656">
    <property type="entry name" value="Znf_BED"/>
</dbReference>
<evidence type="ECO:0000256" key="6">
    <source>
        <dbReference type="ARBA" id="ARBA00023163"/>
    </source>
</evidence>
<dbReference type="SUPFAM" id="SSF53098">
    <property type="entry name" value="Ribonuclease H-like"/>
    <property type="match status" value="1"/>
</dbReference>
<protein>
    <recommendedName>
        <fullName evidence="9">BED-type domain-containing protein</fullName>
    </recommendedName>
</protein>
<dbReference type="Pfam" id="PF14372">
    <property type="entry name" value="hAT-like_RNase-H"/>
    <property type="match status" value="1"/>
</dbReference>
<dbReference type="InterPro" id="IPR012337">
    <property type="entry name" value="RNaseH-like_sf"/>
</dbReference>
<dbReference type="InterPro" id="IPR025525">
    <property type="entry name" value="hAT-like_transposase_RNase-H"/>
</dbReference>
<evidence type="ECO:0000256" key="4">
    <source>
        <dbReference type="ARBA" id="ARBA00023015"/>
    </source>
</evidence>
<dbReference type="Proteomes" id="UP000823749">
    <property type="component" value="Chromosome 11"/>
</dbReference>
<name>A0AAV6IDH9_9ERIC</name>
<keyword evidence="3" id="KW-0862">Zinc</keyword>
<gene>
    <name evidence="10" type="ORF">RHGRI_032076</name>
</gene>
<feature type="compositionally biased region" description="Acidic residues" evidence="8">
    <location>
        <begin position="35"/>
        <end position="44"/>
    </location>
</feature>
<keyword evidence="5" id="KW-0238">DNA-binding</keyword>
<evidence type="ECO:0000256" key="3">
    <source>
        <dbReference type="ARBA" id="ARBA00022833"/>
    </source>
</evidence>
<evidence type="ECO:0000256" key="1">
    <source>
        <dbReference type="ARBA" id="ARBA00022723"/>
    </source>
</evidence>
<keyword evidence="1" id="KW-0479">Metal-binding</keyword>